<dbReference type="RefSeq" id="WP_031176035.1">
    <property type="nucleotide sequence ID" value="NZ_BBQG01000023.1"/>
</dbReference>
<evidence type="ECO:0000313" key="5">
    <source>
        <dbReference type="Proteomes" id="UP000298111"/>
    </source>
</evidence>
<feature type="compositionally biased region" description="Gly residues" evidence="1">
    <location>
        <begin position="63"/>
        <end position="82"/>
    </location>
</feature>
<dbReference type="Pfam" id="PF14016">
    <property type="entry name" value="DUF4232"/>
    <property type="match status" value="1"/>
</dbReference>
<proteinExistence type="predicted"/>
<dbReference type="PROSITE" id="PS51257">
    <property type="entry name" value="PROKAR_LIPOPROTEIN"/>
    <property type="match status" value="1"/>
</dbReference>
<name>A0A8H1QV10_9ACTN</name>
<accession>A0A8H1QV10</accession>
<comment type="caution">
    <text evidence="4">The sequence shown here is derived from an EMBL/GenBank/DDBJ whole genome shotgun (WGS) entry which is preliminary data.</text>
</comment>
<feature type="chain" id="PRO_5039233127" evidence="2">
    <location>
        <begin position="24"/>
        <end position="232"/>
    </location>
</feature>
<feature type="domain" description="DUF4232" evidence="3">
    <location>
        <begin position="103"/>
        <end position="227"/>
    </location>
</feature>
<dbReference type="InterPro" id="IPR025326">
    <property type="entry name" value="DUF4232"/>
</dbReference>
<gene>
    <name evidence="4" type="ORF">D8771_03905</name>
</gene>
<reference evidence="4 5" key="1">
    <citation type="submission" date="2018-10" db="EMBL/GenBank/DDBJ databases">
        <title>Isolation of pseudouridimycin from Streptomyces albus DSM 40763.</title>
        <authorList>
            <person name="Rosenqvist P."/>
            <person name="Metsae-Ketelae M."/>
            <person name="Virta P."/>
        </authorList>
    </citation>
    <scope>NUCLEOTIDE SEQUENCE [LARGE SCALE GENOMIC DNA]</scope>
    <source>
        <strain evidence="4 5">DSM 40763</strain>
    </source>
</reference>
<organism evidence="4 5">
    <name type="scientific">Streptomyces albus</name>
    <dbReference type="NCBI Taxonomy" id="1888"/>
    <lineage>
        <taxon>Bacteria</taxon>
        <taxon>Bacillati</taxon>
        <taxon>Actinomycetota</taxon>
        <taxon>Actinomycetes</taxon>
        <taxon>Kitasatosporales</taxon>
        <taxon>Streptomycetaceae</taxon>
        <taxon>Streptomyces</taxon>
    </lineage>
</organism>
<feature type="signal peptide" evidence="2">
    <location>
        <begin position="1"/>
        <end position="23"/>
    </location>
</feature>
<dbReference type="AlphaFoldDB" id="A0A8H1QV10"/>
<protein>
    <submittedName>
        <fullName evidence="4">DUF4232 domain-containing protein</fullName>
    </submittedName>
</protein>
<dbReference type="GeneID" id="75182874"/>
<evidence type="ECO:0000256" key="2">
    <source>
        <dbReference type="SAM" id="SignalP"/>
    </source>
</evidence>
<evidence type="ECO:0000313" key="4">
    <source>
        <dbReference type="EMBL" id="TGG88067.1"/>
    </source>
</evidence>
<dbReference type="Proteomes" id="UP000298111">
    <property type="component" value="Unassembled WGS sequence"/>
</dbReference>
<feature type="region of interest" description="Disordered" evidence="1">
    <location>
        <begin position="23"/>
        <end position="102"/>
    </location>
</feature>
<evidence type="ECO:0000256" key="1">
    <source>
        <dbReference type="SAM" id="MobiDB-lite"/>
    </source>
</evidence>
<keyword evidence="2" id="KW-0732">Signal</keyword>
<sequence>MRAKKMTLAALALAAGLSLTACQGNDDSAAGSNSSAASSSGGGSSSSSAGTSGGGSSEESGTSTGGGSGTGGTGGSGTGGTKAAGSTEAAPGSGGGKITTGDCKTKNLEFSSSHGMGEGDLIVTLKNVGGDACSLKGFPGVDLRSQDAGRPLSAKRSDLAAPAVSLQNGEETRFTLHYPPNNTGGTGAYVSSMVVTPPNETHSKSLPVSISLPVEVGADQKVVVDPVGTGKQ</sequence>
<feature type="compositionally biased region" description="Low complexity" evidence="1">
    <location>
        <begin position="28"/>
        <end position="50"/>
    </location>
</feature>
<dbReference type="EMBL" id="RCIY01000012">
    <property type="protein sequence ID" value="TGG88067.1"/>
    <property type="molecule type" value="Genomic_DNA"/>
</dbReference>
<evidence type="ECO:0000259" key="3">
    <source>
        <dbReference type="Pfam" id="PF14016"/>
    </source>
</evidence>